<feature type="domain" description="DUF6603" evidence="2">
    <location>
        <begin position="388"/>
        <end position="923"/>
    </location>
</feature>
<proteinExistence type="predicted"/>
<dbReference type="InterPro" id="IPR046538">
    <property type="entry name" value="DUF6603"/>
</dbReference>
<sequence>MTGLSREDLLNCLDQSTDTFALSGSRLDIPAAQELFKNHLKGSLGTNPGAGFQGNPETDDTVVLAGKLRLPGARWDGQRVKARFPMADGEVAGVEVEISLPRDLKDINSGGLHLDIGFLPNLGFTEMQLLLETRTDGRALAPFAGVAAELTFGQNIHLRMASAGKVAAKVGNHARRALPSPDSTSPDVLSTAVFVTPFDVSMDGQGEVTVGNLLKAFKISSGGIPAGALAPKLTEVWVVYDPQSDVLTLCGQSTDGNWRFSLGSVKAHVPGGEDFIYIVESACGIGMPWSFSKLIDMTPARGMTLNHLGAGVCTGTFEAEQLNALNESIGEIEKQVAARLPIFPDKYFEGDGSWFAMAEYEKEGVPTTMALPQILGTGVEPVWFDVSEQLGPLYLGRIGLDYDDPNVWVLVDGSVGGSLKGAGVRLELAGAKVGIPLNAPDFPLPLIEGLGLDVQLPDFRIAGGLIFKKDSHYYYLVEGDVILQFGNPQGSDVTGFQLMGALGKTKDPEYTTGFLFGRVNAGTGRGIPIGPVIIDGFCIGFGYNNQLRTPGPTEVLSFPLMVKSTHPVDKNPTEEDAEPNPPDGPLSALRALSATNPPWIRPQGGAFWGVLGVSASICGQVDAQAVVAVAIDKIGWSAALIGLAAFEVPSSSQSFAMLGGWDPFVRIQLVLDATYQSATGLFAIAAAIDAKAFFFANEARITGALALNIWLTGGHRGQFVLTAGGYPHGITMPSYYPSNLDRVKVGWTLSKTVSMTASVYCTLTPAAYMFGCKMELDAKADFKIGHVILFCTAGFDALIQWHPFHVRARIGLSVGVEIKLVFTKRFECELTLDAWAPPFGGNVIINLPFSIRWAIPIGQEERTKPAWASWEHVTAMLPAAEDRLHATAGDGLLPSGSDTESSPQDAGSRPPWAVSTHGFSFTTHCAVPATSACVNGVTLSDSAVAPTLSIRPMGPEAGKGNQATHSVTIARGDTQIDWQGQGWRVECLTEQVTSALWGTPVDGEPDPKEPALTEDTYITGIRVAVPDSTLKGGLPPVGSSVLEETEPLSPDGCIPPVAGPHIQQPAPAVDQRAITDIATDLGSNSTAAARSNLYHALDSLGYGPHTNDSLSDYQDRLESGLYNSQPLVLSP</sequence>
<dbReference type="RefSeq" id="WP_311728004.1">
    <property type="nucleotide sequence ID" value="NZ_JAVRFD010000020.1"/>
</dbReference>
<protein>
    <recommendedName>
        <fullName evidence="2">DUF6603 domain-containing protein</fullName>
    </recommendedName>
</protein>
<evidence type="ECO:0000313" key="4">
    <source>
        <dbReference type="Proteomes" id="UP001180754"/>
    </source>
</evidence>
<keyword evidence="4" id="KW-1185">Reference proteome</keyword>
<feature type="region of interest" description="Disordered" evidence="1">
    <location>
        <begin position="888"/>
        <end position="913"/>
    </location>
</feature>
<dbReference type="Pfam" id="PF20248">
    <property type="entry name" value="DUF6603"/>
    <property type="match status" value="1"/>
</dbReference>
<feature type="region of interest" description="Disordered" evidence="1">
    <location>
        <begin position="567"/>
        <end position="588"/>
    </location>
</feature>
<feature type="compositionally biased region" description="Polar residues" evidence="1">
    <location>
        <begin position="896"/>
        <end position="905"/>
    </location>
</feature>
<comment type="caution">
    <text evidence="3">The sequence shown here is derived from an EMBL/GenBank/DDBJ whole genome shotgun (WGS) entry which is preliminary data.</text>
</comment>
<dbReference type="EMBL" id="JAVRFD010000020">
    <property type="protein sequence ID" value="MDT0547482.1"/>
    <property type="molecule type" value="Genomic_DNA"/>
</dbReference>
<reference evidence="3" key="1">
    <citation type="submission" date="2024-05" db="EMBL/GenBank/DDBJ databases">
        <title>30 novel species of actinomycetes from the DSMZ collection.</title>
        <authorList>
            <person name="Nouioui I."/>
        </authorList>
    </citation>
    <scope>NUCLEOTIDE SEQUENCE</scope>
    <source>
        <strain evidence="3">DSM 41529</strain>
    </source>
</reference>
<accession>A0ABU2XNQ6</accession>
<evidence type="ECO:0000259" key="2">
    <source>
        <dbReference type="Pfam" id="PF20248"/>
    </source>
</evidence>
<name>A0ABU2XNQ6_9ACTN</name>
<gene>
    <name evidence="3" type="ORF">RND15_32975</name>
</gene>
<evidence type="ECO:0000256" key="1">
    <source>
        <dbReference type="SAM" id="MobiDB-lite"/>
    </source>
</evidence>
<dbReference type="Proteomes" id="UP001180754">
    <property type="component" value="Unassembled WGS sequence"/>
</dbReference>
<evidence type="ECO:0000313" key="3">
    <source>
        <dbReference type="EMBL" id="MDT0547482.1"/>
    </source>
</evidence>
<organism evidence="3 4">
    <name type="scientific">Streptomyces lonegramiae</name>
    <dbReference type="NCBI Taxonomy" id="3075524"/>
    <lineage>
        <taxon>Bacteria</taxon>
        <taxon>Bacillati</taxon>
        <taxon>Actinomycetota</taxon>
        <taxon>Actinomycetes</taxon>
        <taxon>Kitasatosporales</taxon>
        <taxon>Streptomycetaceae</taxon>
        <taxon>Streptomyces</taxon>
    </lineage>
</organism>